<feature type="domain" description="Glycosyltransferase 2-like" evidence="9">
    <location>
        <begin position="290"/>
        <end position="484"/>
    </location>
</feature>
<evidence type="ECO:0000256" key="5">
    <source>
        <dbReference type="ARBA" id="ARBA00022679"/>
    </source>
</evidence>
<keyword evidence="4" id="KW-0328">Glycosyltransferase</keyword>
<evidence type="ECO:0000256" key="6">
    <source>
        <dbReference type="ARBA" id="ARBA00023136"/>
    </source>
</evidence>
<gene>
    <name evidence="10" type="ORF">QTJ16_006111</name>
</gene>
<accession>A0AAD9SV34</accession>
<dbReference type="EMBL" id="JAUBYV010000010">
    <property type="protein sequence ID" value="KAK2624161.1"/>
    <property type="molecule type" value="Genomic_DNA"/>
</dbReference>
<evidence type="ECO:0000256" key="1">
    <source>
        <dbReference type="ARBA" id="ARBA00004236"/>
    </source>
</evidence>
<feature type="transmembrane region" description="Helical" evidence="8">
    <location>
        <begin position="21"/>
        <end position="39"/>
    </location>
</feature>
<evidence type="ECO:0000256" key="8">
    <source>
        <dbReference type="SAM" id="Phobius"/>
    </source>
</evidence>
<keyword evidence="8" id="KW-1133">Transmembrane helix</keyword>
<evidence type="ECO:0000259" key="9">
    <source>
        <dbReference type="Pfam" id="PF13632"/>
    </source>
</evidence>
<feature type="compositionally biased region" description="Low complexity" evidence="7">
    <location>
        <begin position="102"/>
        <end position="116"/>
    </location>
</feature>
<dbReference type="Gene3D" id="3.90.550.10">
    <property type="entry name" value="Spore Coat Polysaccharide Biosynthesis Protein SpsA, Chain A"/>
    <property type="match status" value="1"/>
</dbReference>
<feature type="transmembrane region" description="Helical" evidence="8">
    <location>
        <begin position="518"/>
        <end position="541"/>
    </location>
</feature>
<dbReference type="InterPro" id="IPR001173">
    <property type="entry name" value="Glyco_trans_2-like"/>
</dbReference>
<reference evidence="10" key="1">
    <citation type="submission" date="2023-06" db="EMBL/GenBank/DDBJ databases">
        <title>Draft genome of Marssonina rosae.</title>
        <authorList>
            <person name="Cheng Q."/>
        </authorList>
    </citation>
    <scope>NUCLEOTIDE SEQUENCE</scope>
    <source>
        <strain evidence="10">R4</strain>
    </source>
</reference>
<name>A0AAD9SV34_9HELO</name>
<evidence type="ECO:0000313" key="10">
    <source>
        <dbReference type="EMBL" id="KAK2624161.1"/>
    </source>
</evidence>
<feature type="region of interest" description="Disordered" evidence="7">
    <location>
        <begin position="96"/>
        <end position="119"/>
    </location>
</feature>
<keyword evidence="3" id="KW-1003">Cell membrane</keyword>
<dbReference type="Proteomes" id="UP001285354">
    <property type="component" value="Unassembled WGS sequence"/>
</dbReference>
<dbReference type="SUPFAM" id="SSF53448">
    <property type="entry name" value="Nucleotide-diphospho-sugar transferases"/>
    <property type="match status" value="1"/>
</dbReference>
<comment type="subcellular location">
    <subcellularLocation>
        <location evidence="1">Cell membrane</location>
    </subcellularLocation>
</comment>
<organism evidence="10 11">
    <name type="scientific">Diplocarpon rosae</name>
    <dbReference type="NCBI Taxonomy" id="946125"/>
    <lineage>
        <taxon>Eukaryota</taxon>
        <taxon>Fungi</taxon>
        <taxon>Dikarya</taxon>
        <taxon>Ascomycota</taxon>
        <taxon>Pezizomycotina</taxon>
        <taxon>Leotiomycetes</taxon>
        <taxon>Helotiales</taxon>
        <taxon>Drepanopezizaceae</taxon>
        <taxon>Diplocarpon</taxon>
    </lineage>
</organism>
<keyword evidence="8" id="KW-0812">Transmembrane</keyword>
<dbReference type="GO" id="GO:0005886">
    <property type="term" value="C:plasma membrane"/>
    <property type="evidence" value="ECO:0007669"/>
    <property type="project" value="UniProtKB-SubCell"/>
</dbReference>
<dbReference type="PANTHER" id="PTHR22913">
    <property type="entry name" value="HYALURONAN SYNTHASE"/>
    <property type="match status" value="1"/>
</dbReference>
<sequence>MRASTYNIRMIQKPWARAAAKALRFSFTVAGTTAILATAWKSLQIGMFTLTMDVLVKLGITFAYAHGFTATDPRNWCWASASKSHHKSVEAPYLLDKDSSSEDGSISSDDQSCSMSEVEESPRITASVVGWREDAELYRNCLQCFAEDPVCGPVIAGVDGDTVVDEEMVDIFMNASQPLRLGNSANPLQMFPGASVIRLTETLATTMEQYMLSAKLTNVEDAQTCEFIMEHLSSMIRCLIEGQTSFQAIRDARGICVVQPHNSKKDILFTTLVFARVISEELGLEYVFSTDSDSAIAPGGLEQVVSLFDKDTNTGGVSGHLRFIHSSHTYISRMAASHYWFEQEISKAQGSIFGATEVQPGPCAGFRISALNLILVPWYCQRIFGQKVVTVEDRHLTTRILWAGFAVHYAPGAIVYTDTPNTFNAWVKQQVRWSRVTMIETLWFPWMLTQLSPVHVYNIAKARAVPILAFCAITLYALGFWQGISVSLTISADMFCALALQVVYLLNASVDKPTRSDLVWLVPTVLWFCLMTPGIVIWSLVTIFDDSWGNVPRGLGLSKENRQLSRSRFAEFLVEMRQTGFQLLWIGVLLAAALRACHLLPVA</sequence>
<proteinExistence type="inferred from homology"/>
<dbReference type="Pfam" id="PF13632">
    <property type="entry name" value="Glyco_trans_2_3"/>
    <property type="match status" value="1"/>
</dbReference>
<feature type="transmembrane region" description="Helical" evidence="8">
    <location>
        <begin position="583"/>
        <end position="602"/>
    </location>
</feature>
<evidence type="ECO:0000256" key="2">
    <source>
        <dbReference type="ARBA" id="ARBA00006782"/>
    </source>
</evidence>
<dbReference type="InterPro" id="IPR029044">
    <property type="entry name" value="Nucleotide-diphossugar_trans"/>
</dbReference>
<evidence type="ECO:0000256" key="3">
    <source>
        <dbReference type="ARBA" id="ARBA00022475"/>
    </source>
</evidence>
<keyword evidence="5" id="KW-0808">Transferase</keyword>
<comment type="similarity">
    <text evidence="2">Belongs to the NodC/HAS family.</text>
</comment>
<keyword evidence="6 8" id="KW-0472">Membrane</keyword>
<dbReference type="AlphaFoldDB" id="A0AAD9SV34"/>
<feature type="transmembrane region" description="Helical" evidence="8">
    <location>
        <begin position="488"/>
        <end position="506"/>
    </location>
</feature>
<dbReference type="PANTHER" id="PTHR22913:SF12">
    <property type="entry name" value="MANNURONAN SYNTHASE"/>
    <property type="match status" value="1"/>
</dbReference>
<evidence type="ECO:0000256" key="4">
    <source>
        <dbReference type="ARBA" id="ARBA00022676"/>
    </source>
</evidence>
<evidence type="ECO:0000313" key="11">
    <source>
        <dbReference type="Proteomes" id="UP001285354"/>
    </source>
</evidence>
<dbReference type="GO" id="GO:0085029">
    <property type="term" value="P:extracellular matrix assembly"/>
    <property type="evidence" value="ECO:0007669"/>
    <property type="project" value="TreeGrafter"/>
</dbReference>
<dbReference type="GO" id="GO:0050501">
    <property type="term" value="F:hyaluronan synthase activity"/>
    <property type="evidence" value="ECO:0007669"/>
    <property type="project" value="TreeGrafter"/>
</dbReference>
<evidence type="ECO:0000256" key="7">
    <source>
        <dbReference type="SAM" id="MobiDB-lite"/>
    </source>
</evidence>
<comment type="caution">
    <text evidence="10">The sequence shown here is derived from an EMBL/GenBank/DDBJ whole genome shotgun (WGS) entry which is preliminary data.</text>
</comment>
<keyword evidence="11" id="KW-1185">Reference proteome</keyword>
<dbReference type="GO" id="GO:0030213">
    <property type="term" value="P:hyaluronan biosynthetic process"/>
    <property type="evidence" value="ECO:0007669"/>
    <property type="project" value="TreeGrafter"/>
</dbReference>
<protein>
    <recommendedName>
        <fullName evidence="9">Glycosyltransferase 2-like domain-containing protein</fullName>
    </recommendedName>
</protein>